<reference evidence="4 5" key="1">
    <citation type="submission" date="2020-03" db="EMBL/GenBank/DDBJ databases">
        <title>Draft Genome Sequence of Cudoniella acicularis.</title>
        <authorList>
            <person name="Buettner E."/>
            <person name="Kellner H."/>
        </authorList>
    </citation>
    <scope>NUCLEOTIDE SEQUENCE [LARGE SCALE GENOMIC DNA]</scope>
    <source>
        <strain evidence="4 5">DSM 108380</strain>
    </source>
</reference>
<name>A0A8H4VU73_9HELO</name>
<evidence type="ECO:0008006" key="6">
    <source>
        <dbReference type="Google" id="ProtNLM"/>
    </source>
</evidence>
<evidence type="ECO:0000256" key="2">
    <source>
        <dbReference type="ARBA" id="ARBA00035112"/>
    </source>
</evidence>
<accession>A0A8H4VU73</accession>
<keyword evidence="3" id="KW-0472">Membrane</keyword>
<comment type="caution">
    <text evidence="4">The sequence shown here is derived from an EMBL/GenBank/DDBJ whole genome shotgun (WGS) entry which is preliminary data.</text>
</comment>
<dbReference type="InterPro" id="IPR021765">
    <property type="entry name" value="UstYa-like"/>
</dbReference>
<dbReference type="OrthoDB" id="3687641at2759"/>
<comment type="pathway">
    <text evidence="1">Mycotoxin biosynthesis.</text>
</comment>
<dbReference type="EMBL" id="JAAMPI010002019">
    <property type="protein sequence ID" value="KAF4620114.1"/>
    <property type="molecule type" value="Genomic_DNA"/>
</dbReference>
<organism evidence="4 5">
    <name type="scientific">Cudoniella acicularis</name>
    <dbReference type="NCBI Taxonomy" id="354080"/>
    <lineage>
        <taxon>Eukaryota</taxon>
        <taxon>Fungi</taxon>
        <taxon>Dikarya</taxon>
        <taxon>Ascomycota</taxon>
        <taxon>Pezizomycotina</taxon>
        <taxon>Leotiomycetes</taxon>
        <taxon>Helotiales</taxon>
        <taxon>Tricladiaceae</taxon>
        <taxon>Cudoniella</taxon>
    </lineage>
</organism>
<keyword evidence="3" id="KW-0812">Transmembrane</keyword>
<dbReference type="Pfam" id="PF11807">
    <property type="entry name" value="UstYa"/>
    <property type="match status" value="1"/>
</dbReference>
<dbReference type="AlphaFoldDB" id="A0A8H4VU73"/>
<keyword evidence="3" id="KW-1133">Transmembrane helix</keyword>
<feature type="transmembrane region" description="Helical" evidence="3">
    <location>
        <begin position="55"/>
        <end position="76"/>
    </location>
</feature>
<evidence type="ECO:0000313" key="5">
    <source>
        <dbReference type="Proteomes" id="UP000566819"/>
    </source>
</evidence>
<protein>
    <recommendedName>
        <fullName evidence="6">Tat pathway signal sequence protein</fullName>
    </recommendedName>
</protein>
<proteinExistence type="inferred from homology"/>
<comment type="similarity">
    <text evidence="2">Belongs to the ustYa family.</text>
</comment>
<dbReference type="Proteomes" id="UP000566819">
    <property type="component" value="Unassembled WGS sequence"/>
</dbReference>
<gene>
    <name evidence="4" type="ORF">G7Y89_g14709</name>
</gene>
<keyword evidence="5" id="KW-1185">Reference proteome</keyword>
<evidence type="ECO:0000313" key="4">
    <source>
        <dbReference type="EMBL" id="KAF4620114.1"/>
    </source>
</evidence>
<evidence type="ECO:0000256" key="3">
    <source>
        <dbReference type="SAM" id="Phobius"/>
    </source>
</evidence>
<evidence type="ECO:0000256" key="1">
    <source>
        <dbReference type="ARBA" id="ARBA00004685"/>
    </source>
</evidence>
<dbReference type="GO" id="GO:0043386">
    <property type="term" value="P:mycotoxin biosynthetic process"/>
    <property type="evidence" value="ECO:0007669"/>
    <property type="project" value="InterPro"/>
</dbReference>
<dbReference type="PANTHER" id="PTHR33365:SF4">
    <property type="entry name" value="CYCLOCHLOROTINE BIOSYNTHESIS PROTEIN O"/>
    <property type="match status" value="1"/>
</dbReference>
<dbReference type="PANTHER" id="PTHR33365">
    <property type="entry name" value="YALI0B05434P"/>
    <property type="match status" value="1"/>
</dbReference>
<sequence>MFGFARPALSWHRLSSEKGDDPNDLNSDSEALLHDESPQNLEHQQKLRFPFDHPILFHSFIFVLYMVLGTLLLTLLKSECHCDLVYSPAQEAVAQPRIVTFDSPLNGTNVFRGKPREELHNAWTELLQYHNIRVPESDLRKINRTSLPLNDEAGGYLVTLDVFHQIHCLNQLRQQIYHEYYYPTEWNSTKRFMHADHCVDLLRQVLMCRGDVSLLTYSWIDGYRRPWPEFGVDHTCHNWDNLIQWAGENFIPSLKGPILMHPTLGPSWPEGDDDDQS</sequence>